<dbReference type="PANTHER" id="PTHR12599:SF0">
    <property type="entry name" value="PTERIN-4-ALPHA-CARBINOLAMINE DEHYDRATASE"/>
    <property type="match status" value="1"/>
</dbReference>
<dbReference type="Proteomes" id="UP001586593">
    <property type="component" value="Unassembled WGS sequence"/>
</dbReference>
<accession>A0ABR3WAV5</accession>
<dbReference type="CDD" id="cd00488">
    <property type="entry name" value="PCD_DCoH"/>
    <property type="match status" value="1"/>
</dbReference>
<keyword evidence="7" id="KW-1185">Reference proteome</keyword>
<evidence type="ECO:0000256" key="2">
    <source>
        <dbReference type="ARBA" id="ARBA00006472"/>
    </source>
</evidence>
<dbReference type="InterPro" id="IPR036428">
    <property type="entry name" value="PCD_sf"/>
</dbReference>
<dbReference type="EMBL" id="JAZHXJ010000556">
    <property type="protein sequence ID" value="KAL1857515.1"/>
    <property type="molecule type" value="Genomic_DNA"/>
</dbReference>
<evidence type="ECO:0000256" key="1">
    <source>
        <dbReference type="ARBA" id="ARBA00001554"/>
    </source>
</evidence>
<dbReference type="PANTHER" id="PTHR12599">
    <property type="entry name" value="PTERIN-4-ALPHA-CARBINOLAMINE DEHYDRATASE"/>
    <property type="match status" value="1"/>
</dbReference>
<dbReference type="Pfam" id="PF01329">
    <property type="entry name" value="Pterin_4a"/>
    <property type="match status" value="1"/>
</dbReference>
<comment type="catalytic activity">
    <reaction evidence="1">
        <text>(4aS,6R)-4a-hydroxy-L-erythro-5,6,7,8-tetrahydrobiopterin = (6R)-L-erythro-6,7-dihydrobiopterin + H2O</text>
        <dbReference type="Rhea" id="RHEA:11920"/>
        <dbReference type="ChEBI" id="CHEBI:15377"/>
        <dbReference type="ChEBI" id="CHEBI:15642"/>
        <dbReference type="ChEBI" id="CHEBI:43120"/>
        <dbReference type="EC" id="4.2.1.96"/>
    </reaction>
</comment>
<dbReference type="EC" id="4.2.1.96" evidence="3"/>
<organism evidence="6 7">
    <name type="scientific">Phialemonium thermophilum</name>
    <dbReference type="NCBI Taxonomy" id="223376"/>
    <lineage>
        <taxon>Eukaryota</taxon>
        <taxon>Fungi</taxon>
        <taxon>Dikarya</taxon>
        <taxon>Ascomycota</taxon>
        <taxon>Pezizomycotina</taxon>
        <taxon>Sordariomycetes</taxon>
        <taxon>Sordariomycetidae</taxon>
        <taxon>Cephalothecales</taxon>
        <taxon>Cephalothecaceae</taxon>
        <taxon>Phialemonium</taxon>
    </lineage>
</organism>
<evidence type="ECO:0000313" key="6">
    <source>
        <dbReference type="EMBL" id="KAL1857515.1"/>
    </source>
</evidence>
<comment type="similarity">
    <text evidence="2">Belongs to the pterin-4-alpha-carbinolamine dehydratase family.</text>
</comment>
<evidence type="ECO:0000256" key="5">
    <source>
        <dbReference type="ARBA" id="ARBA00030497"/>
    </source>
</evidence>
<gene>
    <name evidence="6" type="ORF">VTK73DRAFT_8043</name>
</gene>
<reference evidence="6 7" key="1">
    <citation type="journal article" date="2024" name="Commun. Biol.">
        <title>Comparative genomic analysis of thermophilic fungi reveals convergent evolutionary adaptations and gene losses.</title>
        <authorList>
            <person name="Steindorff A.S."/>
            <person name="Aguilar-Pontes M.V."/>
            <person name="Robinson A.J."/>
            <person name="Andreopoulos B."/>
            <person name="LaButti K."/>
            <person name="Kuo A."/>
            <person name="Mondo S."/>
            <person name="Riley R."/>
            <person name="Otillar R."/>
            <person name="Haridas S."/>
            <person name="Lipzen A."/>
            <person name="Grimwood J."/>
            <person name="Schmutz J."/>
            <person name="Clum A."/>
            <person name="Reid I.D."/>
            <person name="Moisan M.C."/>
            <person name="Butler G."/>
            <person name="Nguyen T.T.M."/>
            <person name="Dewar K."/>
            <person name="Conant G."/>
            <person name="Drula E."/>
            <person name="Henrissat B."/>
            <person name="Hansel C."/>
            <person name="Singer S."/>
            <person name="Hutchinson M.I."/>
            <person name="de Vries R.P."/>
            <person name="Natvig D.O."/>
            <person name="Powell A.J."/>
            <person name="Tsang A."/>
            <person name="Grigoriev I.V."/>
        </authorList>
    </citation>
    <scope>NUCLEOTIDE SEQUENCE [LARGE SCALE GENOMIC DNA]</scope>
    <source>
        <strain evidence="6 7">ATCC 24622</strain>
    </source>
</reference>
<evidence type="ECO:0000256" key="3">
    <source>
        <dbReference type="ARBA" id="ARBA00013252"/>
    </source>
</evidence>
<evidence type="ECO:0000313" key="7">
    <source>
        <dbReference type="Proteomes" id="UP001586593"/>
    </source>
</evidence>
<dbReference type="InterPro" id="IPR001533">
    <property type="entry name" value="Pterin_deHydtase"/>
</dbReference>
<comment type="caution">
    <text evidence="6">The sequence shown here is derived from an EMBL/GenBank/DDBJ whole genome shotgun (WGS) entry which is preliminary data.</text>
</comment>
<keyword evidence="4" id="KW-0456">Lyase</keyword>
<name>A0ABR3WAV5_9PEZI</name>
<dbReference type="Gene3D" id="3.30.1360.20">
    <property type="entry name" value="Transcriptional coactivator/pterin dehydratase"/>
    <property type="match status" value="1"/>
</dbReference>
<sequence>MLRGPLHLQFTKRPTRFHLAARVQNASHLYIGSVNLFNARVTISDLHRPRAKFSPGSDERALEVALRGLLVPSFNTSSGGTESQPRWNLTAGGDGIERSFKFKTFAKTWDFMTAVSLQCKLKNHHPEWSNVFNNIFIRWTTHSPRGLSAKDLDMATTCDFLARDFGEIHSSAPQCELLSLTNQAASESAGDCCEPKVVTRRGREKQLPNFT</sequence>
<evidence type="ECO:0000256" key="4">
    <source>
        <dbReference type="ARBA" id="ARBA00023239"/>
    </source>
</evidence>
<proteinExistence type="inferred from homology"/>
<dbReference type="SUPFAM" id="SSF55248">
    <property type="entry name" value="PCD-like"/>
    <property type="match status" value="1"/>
</dbReference>
<protein>
    <recommendedName>
        <fullName evidence="3">4a-hydroxytetrahydrobiopterin dehydratase</fullName>
        <ecNumber evidence="3">4.2.1.96</ecNumber>
    </recommendedName>
    <alternativeName>
        <fullName evidence="5">4-alpha-hydroxy-tetrahydropterin dehydratase</fullName>
    </alternativeName>
</protein>